<dbReference type="InterPro" id="IPR029052">
    <property type="entry name" value="Metallo-depent_PP-like"/>
</dbReference>
<protein>
    <submittedName>
        <fullName evidence="2">Serine/threonine protein phosphatase</fullName>
    </submittedName>
</protein>
<evidence type="ECO:0000259" key="1">
    <source>
        <dbReference type="Pfam" id="PF14582"/>
    </source>
</evidence>
<sequence>MSDAKRFWIAFGDIHQRVAAVDRVEDLAQASGVLLNGDLTNIGSREDAIHVLDAVARKNPRIFAQVGNMDTALVERVLTEREVNVHARVTDLGGGVGLAAVGRSTPTPFGTPSEESEEQICQWVHGVLKEAAGFAQVILMVHTPPKGEVVDRLFSGGHVGSPGIRALIERYQPAVVVTGHIHEGFGEEMIGRSHVLNPGSFADGGYVRIEETAAGLAASLRKVA</sequence>
<keyword evidence="3" id="KW-1185">Reference proteome</keyword>
<dbReference type="RefSeq" id="WP_066603871.1">
    <property type="nucleotide sequence ID" value="NZ_CP014230.1"/>
</dbReference>
<evidence type="ECO:0000313" key="3">
    <source>
        <dbReference type="Proteomes" id="UP000063964"/>
    </source>
</evidence>
<dbReference type="OrthoDB" id="332939at2"/>
<dbReference type="Gene3D" id="3.60.21.10">
    <property type="match status" value="1"/>
</dbReference>
<dbReference type="PANTHER" id="PTHR37523">
    <property type="entry name" value="METALLOPHOSPHOESTERASE"/>
    <property type="match status" value="1"/>
</dbReference>
<reference evidence="3" key="1">
    <citation type="submission" date="2016-02" db="EMBL/GenBank/DDBJ databases">
        <authorList>
            <person name="Holder M.E."/>
            <person name="Ajami N.J."/>
            <person name="Petrosino J.F."/>
        </authorList>
    </citation>
    <scope>NUCLEOTIDE SEQUENCE [LARGE SCALE GENOMIC DNA]</scope>
    <source>
        <strain evidence="3">DSM 12838</strain>
    </source>
</reference>
<dbReference type="Pfam" id="PF14582">
    <property type="entry name" value="Metallophos_3"/>
    <property type="match status" value="1"/>
</dbReference>
<dbReference type="KEGG" id="doa:AXF15_04490"/>
<feature type="domain" description="Metallophosphoesterase TT1561-like" evidence="1">
    <location>
        <begin position="128"/>
        <end position="210"/>
    </location>
</feature>
<dbReference type="Proteomes" id="UP000063964">
    <property type="component" value="Chromosome"/>
</dbReference>
<accession>A0A0X8JPL6</accession>
<gene>
    <name evidence="2" type="ORF">AXF15_04490</name>
</gene>
<evidence type="ECO:0000313" key="2">
    <source>
        <dbReference type="EMBL" id="AMD92442.1"/>
    </source>
</evidence>
<dbReference type="SUPFAM" id="SSF56300">
    <property type="entry name" value="Metallo-dependent phosphatases"/>
    <property type="match status" value="1"/>
</dbReference>
<dbReference type="PANTHER" id="PTHR37523:SF1">
    <property type="entry name" value="CALCINEURIN-LIKE PHOSPHOESTERASE DOMAIN-CONTAINING PROTEIN"/>
    <property type="match status" value="1"/>
</dbReference>
<name>A0A0X8JPL6_9BACT</name>
<dbReference type="STRING" id="888061.AXF15_04490"/>
<dbReference type="EMBL" id="CP014230">
    <property type="protein sequence ID" value="AMD92442.1"/>
    <property type="molecule type" value="Genomic_DNA"/>
</dbReference>
<dbReference type="AlphaFoldDB" id="A0A0X8JPL6"/>
<organism evidence="2 3">
    <name type="scientific">Desulfomicrobium orale DSM 12838</name>
    <dbReference type="NCBI Taxonomy" id="888061"/>
    <lineage>
        <taxon>Bacteria</taxon>
        <taxon>Pseudomonadati</taxon>
        <taxon>Thermodesulfobacteriota</taxon>
        <taxon>Desulfovibrionia</taxon>
        <taxon>Desulfovibrionales</taxon>
        <taxon>Desulfomicrobiaceae</taxon>
        <taxon>Desulfomicrobium</taxon>
    </lineage>
</organism>
<proteinExistence type="predicted"/>
<dbReference type="InterPro" id="IPR029461">
    <property type="entry name" value="TT1561-like"/>
</dbReference>